<sequence length="101" mass="11510">MAAKISSTRNLVGHFDVLEKLEAIHKAVEAKSAPRALNYVEATEVLGSRLPKGASWLQEDAKKIEKRIKMREKNLKVCKPKRKLPTVMIRDVVKNLPDYDR</sequence>
<dbReference type="EMBL" id="BGZK01000237">
    <property type="protein sequence ID" value="GBP30776.1"/>
    <property type="molecule type" value="Genomic_DNA"/>
</dbReference>
<proteinExistence type="predicted"/>
<dbReference type="AlphaFoldDB" id="A0A4C1UXN6"/>
<name>A0A4C1UXN6_EUMVA</name>
<reference evidence="1 2" key="1">
    <citation type="journal article" date="2019" name="Commun. Biol.">
        <title>The bagworm genome reveals a unique fibroin gene that provides high tensile strength.</title>
        <authorList>
            <person name="Kono N."/>
            <person name="Nakamura H."/>
            <person name="Ohtoshi R."/>
            <person name="Tomita M."/>
            <person name="Numata K."/>
            <person name="Arakawa K."/>
        </authorList>
    </citation>
    <scope>NUCLEOTIDE SEQUENCE [LARGE SCALE GENOMIC DNA]</scope>
</reference>
<accession>A0A4C1UXN6</accession>
<comment type="caution">
    <text evidence="1">The sequence shown here is derived from an EMBL/GenBank/DDBJ whole genome shotgun (WGS) entry which is preliminary data.</text>
</comment>
<protein>
    <submittedName>
        <fullName evidence="1">Uncharacterized protein</fullName>
    </submittedName>
</protein>
<evidence type="ECO:0000313" key="2">
    <source>
        <dbReference type="Proteomes" id="UP000299102"/>
    </source>
</evidence>
<evidence type="ECO:0000313" key="1">
    <source>
        <dbReference type="EMBL" id="GBP30776.1"/>
    </source>
</evidence>
<gene>
    <name evidence="1" type="ORF">EVAR_82518_1</name>
</gene>
<dbReference type="Proteomes" id="UP000299102">
    <property type="component" value="Unassembled WGS sequence"/>
</dbReference>
<keyword evidence="2" id="KW-1185">Reference proteome</keyword>
<organism evidence="1 2">
    <name type="scientific">Eumeta variegata</name>
    <name type="common">Bagworm moth</name>
    <name type="synonym">Eumeta japonica</name>
    <dbReference type="NCBI Taxonomy" id="151549"/>
    <lineage>
        <taxon>Eukaryota</taxon>
        <taxon>Metazoa</taxon>
        <taxon>Ecdysozoa</taxon>
        <taxon>Arthropoda</taxon>
        <taxon>Hexapoda</taxon>
        <taxon>Insecta</taxon>
        <taxon>Pterygota</taxon>
        <taxon>Neoptera</taxon>
        <taxon>Endopterygota</taxon>
        <taxon>Lepidoptera</taxon>
        <taxon>Glossata</taxon>
        <taxon>Ditrysia</taxon>
        <taxon>Tineoidea</taxon>
        <taxon>Psychidae</taxon>
        <taxon>Oiketicinae</taxon>
        <taxon>Eumeta</taxon>
    </lineage>
</organism>